<feature type="domain" description="Archaeal Type IV pilin N-terminal" evidence="1">
    <location>
        <begin position="13"/>
        <end position="82"/>
    </location>
</feature>
<organism evidence="2">
    <name type="scientific">marine sediment metagenome</name>
    <dbReference type="NCBI Taxonomy" id="412755"/>
    <lineage>
        <taxon>unclassified sequences</taxon>
        <taxon>metagenomes</taxon>
        <taxon>ecological metagenomes</taxon>
    </lineage>
</organism>
<dbReference type="Pfam" id="PF07790">
    <property type="entry name" value="Pilin_N"/>
    <property type="match status" value="1"/>
</dbReference>
<dbReference type="InterPro" id="IPR012859">
    <property type="entry name" value="Pilin_N_archaeal"/>
</dbReference>
<comment type="caution">
    <text evidence="2">The sequence shown here is derived from an EMBL/GenBank/DDBJ whole genome shotgun (WGS) entry which is preliminary data.</text>
</comment>
<protein>
    <recommendedName>
        <fullName evidence="1">Archaeal Type IV pilin N-terminal domain-containing protein</fullName>
    </recommendedName>
</protein>
<dbReference type="EMBL" id="BART01002956">
    <property type="protein sequence ID" value="GAG70539.1"/>
    <property type="molecule type" value="Genomic_DNA"/>
</dbReference>
<name>X0ZMF0_9ZZZZ</name>
<evidence type="ECO:0000259" key="1">
    <source>
        <dbReference type="Pfam" id="PF07790"/>
    </source>
</evidence>
<dbReference type="PANTHER" id="PTHR38138">
    <property type="entry name" value="VNG6441H"/>
    <property type="match status" value="1"/>
</dbReference>
<gene>
    <name evidence="2" type="ORF">S01H4_08565</name>
</gene>
<reference evidence="2" key="1">
    <citation type="journal article" date="2014" name="Front. Microbiol.">
        <title>High frequency of phylogenetically diverse reductive dehalogenase-homologous genes in deep subseafloor sedimentary metagenomes.</title>
        <authorList>
            <person name="Kawai M."/>
            <person name="Futagami T."/>
            <person name="Toyoda A."/>
            <person name="Takaki Y."/>
            <person name="Nishi S."/>
            <person name="Hori S."/>
            <person name="Arai W."/>
            <person name="Tsubouchi T."/>
            <person name="Morono Y."/>
            <person name="Uchiyama I."/>
            <person name="Ito T."/>
            <person name="Fujiyama A."/>
            <person name="Inagaki F."/>
            <person name="Takami H."/>
        </authorList>
    </citation>
    <scope>NUCLEOTIDE SEQUENCE</scope>
    <source>
        <strain evidence="2">Expedition CK06-06</strain>
    </source>
</reference>
<dbReference type="AlphaFoldDB" id="X0ZMF0"/>
<accession>X0ZMF0</accession>
<evidence type="ECO:0000313" key="2">
    <source>
        <dbReference type="EMBL" id="GAG70539.1"/>
    </source>
</evidence>
<proteinExistence type="predicted"/>
<sequence length="128" mass="14512">MFWWQKNMKNKKSAVSEMLGTMLLLLIVISVFSLIYSQVLSDEGPENKTIVKIGGRIEGTNVILEHQGGEPLELDTEISITLGGVEYKGPISNWLDDKNNDGLWNIGERMVFSFEYNLSRIGEYQKVI</sequence>
<dbReference type="PANTHER" id="PTHR38138:SF1">
    <property type="entry name" value="ARCHAEAL TYPE IV PILIN N-TERMINAL DOMAIN-CONTAINING PROTEIN"/>
    <property type="match status" value="1"/>
</dbReference>